<proteinExistence type="predicted"/>
<dbReference type="Gene3D" id="3.40.50.1820">
    <property type="entry name" value="alpha/beta hydrolase"/>
    <property type="match status" value="1"/>
</dbReference>
<comment type="caution">
    <text evidence="2">The sequence shown here is derived from an EMBL/GenBank/DDBJ whole genome shotgun (WGS) entry which is preliminary data.</text>
</comment>
<dbReference type="InterPro" id="IPR029058">
    <property type="entry name" value="AB_hydrolase_fold"/>
</dbReference>
<evidence type="ECO:0000313" key="3">
    <source>
        <dbReference type="Proteomes" id="UP001596101"/>
    </source>
</evidence>
<keyword evidence="2" id="KW-0378">Hydrolase</keyword>
<reference evidence="3" key="1">
    <citation type="journal article" date="2019" name="Int. J. Syst. Evol. Microbiol.">
        <title>The Global Catalogue of Microorganisms (GCM) 10K type strain sequencing project: providing services to taxonomists for standard genome sequencing and annotation.</title>
        <authorList>
            <consortium name="The Broad Institute Genomics Platform"/>
            <consortium name="The Broad Institute Genome Sequencing Center for Infectious Disease"/>
            <person name="Wu L."/>
            <person name="Ma J."/>
        </authorList>
    </citation>
    <scope>NUCLEOTIDE SEQUENCE [LARGE SCALE GENOMIC DNA]</scope>
    <source>
        <strain evidence="3">CCUG 43111</strain>
    </source>
</reference>
<evidence type="ECO:0000259" key="1">
    <source>
        <dbReference type="Pfam" id="PF12697"/>
    </source>
</evidence>
<gene>
    <name evidence="2" type="ORF">ACFPQ5_08725</name>
</gene>
<dbReference type="PRINTS" id="PR00111">
    <property type="entry name" value="ABHYDROLASE"/>
</dbReference>
<organism evidence="2 3">
    <name type="scientific">Massilia suwonensis</name>
    <dbReference type="NCBI Taxonomy" id="648895"/>
    <lineage>
        <taxon>Bacteria</taxon>
        <taxon>Pseudomonadati</taxon>
        <taxon>Pseudomonadota</taxon>
        <taxon>Betaproteobacteria</taxon>
        <taxon>Burkholderiales</taxon>
        <taxon>Oxalobacteraceae</taxon>
        <taxon>Telluria group</taxon>
        <taxon>Massilia</taxon>
    </lineage>
</organism>
<dbReference type="EMBL" id="JBHSMR010000013">
    <property type="protein sequence ID" value="MFC5478270.1"/>
    <property type="molecule type" value="Genomic_DNA"/>
</dbReference>
<feature type="domain" description="AB hydrolase-1" evidence="1">
    <location>
        <begin position="8"/>
        <end position="223"/>
    </location>
</feature>
<dbReference type="PANTHER" id="PTHR43798:SF29">
    <property type="entry name" value="AB HYDROLASE-1 DOMAIN-CONTAINING PROTEIN"/>
    <property type="match status" value="1"/>
</dbReference>
<evidence type="ECO:0000313" key="2">
    <source>
        <dbReference type="EMBL" id="MFC5478270.1"/>
    </source>
</evidence>
<sequence length="234" mass="25059">MKTLYLLCGLLCDERVWEAQANALRPEYHVRVISFGNGEDTLAAMAERVLADAPASFALAGHSMGGRVALEVCRRAPERVERLALLDTGYEAVAPGEADKRAVLVDQARLEGIGSIAAAWGLPMLAPGHRDDPALVQAVFDMVGRMSPAVYAAQTRALLARPDATGVLRSLACPTLVLCGMQDAWSPPERHERMAALIPGRPQVRLVDDCGHMSPMEQPAAVTSALRAWLGASI</sequence>
<dbReference type="InterPro" id="IPR000073">
    <property type="entry name" value="AB_hydrolase_1"/>
</dbReference>
<dbReference type="RefSeq" id="WP_379753660.1">
    <property type="nucleotide sequence ID" value="NZ_JBHSMR010000013.1"/>
</dbReference>
<dbReference type="InterPro" id="IPR050266">
    <property type="entry name" value="AB_hydrolase_sf"/>
</dbReference>
<dbReference type="PANTHER" id="PTHR43798">
    <property type="entry name" value="MONOACYLGLYCEROL LIPASE"/>
    <property type="match status" value="1"/>
</dbReference>
<name>A0ABW0MKZ8_9BURK</name>
<dbReference type="Proteomes" id="UP001596101">
    <property type="component" value="Unassembled WGS sequence"/>
</dbReference>
<protein>
    <submittedName>
        <fullName evidence="2">Alpha/beta fold hydrolase</fullName>
    </submittedName>
</protein>
<dbReference type="Pfam" id="PF12697">
    <property type="entry name" value="Abhydrolase_6"/>
    <property type="match status" value="1"/>
</dbReference>
<accession>A0ABW0MKZ8</accession>
<dbReference type="SUPFAM" id="SSF53474">
    <property type="entry name" value="alpha/beta-Hydrolases"/>
    <property type="match status" value="1"/>
</dbReference>
<keyword evidence="3" id="KW-1185">Reference proteome</keyword>
<dbReference type="GO" id="GO:0016787">
    <property type="term" value="F:hydrolase activity"/>
    <property type="evidence" value="ECO:0007669"/>
    <property type="project" value="UniProtKB-KW"/>
</dbReference>